<organism evidence="3 4">
    <name type="scientific">Chaetoceros tenuissimus</name>
    <dbReference type="NCBI Taxonomy" id="426638"/>
    <lineage>
        <taxon>Eukaryota</taxon>
        <taxon>Sar</taxon>
        <taxon>Stramenopiles</taxon>
        <taxon>Ochrophyta</taxon>
        <taxon>Bacillariophyta</taxon>
        <taxon>Coscinodiscophyceae</taxon>
        <taxon>Chaetocerotophycidae</taxon>
        <taxon>Chaetocerotales</taxon>
        <taxon>Chaetocerotaceae</taxon>
        <taxon>Chaetoceros</taxon>
    </lineage>
</organism>
<keyword evidence="4" id="KW-1185">Reference proteome</keyword>
<dbReference type="Gene3D" id="1.25.40.10">
    <property type="entry name" value="Tetratricopeptide repeat domain"/>
    <property type="match status" value="4"/>
</dbReference>
<feature type="chain" id="PRO_5042121055" evidence="2">
    <location>
        <begin position="23"/>
        <end position="910"/>
    </location>
</feature>
<evidence type="ECO:0000256" key="2">
    <source>
        <dbReference type="SAM" id="SignalP"/>
    </source>
</evidence>
<proteinExistence type="predicted"/>
<feature type="repeat" description="TPR" evidence="1">
    <location>
        <begin position="631"/>
        <end position="664"/>
    </location>
</feature>
<dbReference type="AlphaFoldDB" id="A0AAD3H167"/>
<dbReference type="SMART" id="SM00386">
    <property type="entry name" value="HAT"/>
    <property type="match status" value="14"/>
</dbReference>
<dbReference type="SUPFAM" id="SSF48452">
    <property type="entry name" value="TPR-like"/>
    <property type="match status" value="4"/>
</dbReference>
<dbReference type="Proteomes" id="UP001054902">
    <property type="component" value="Unassembled WGS sequence"/>
</dbReference>
<dbReference type="InterPro" id="IPR019734">
    <property type="entry name" value="TPR_rpt"/>
</dbReference>
<comment type="caution">
    <text evidence="3">The sequence shown here is derived from an EMBL/GenBank/DDBJ whole genome shotgun (WGS) entry which is preliminary data.</text>
</comment>
<dbReference type="EMBL" id="BLLK01000022">
    <property type="protein sequence ID" value="GFH46501.1"/>
    <property type="molecule type" value="Genomic_DNA"/>
</dbReference>
<keyword evidence="2" id="KW-0732">Signal</keyword>
<keyword evidence="1" id="KW-0802">TPR repeat</keyword>
<dbReference type="GO" id="GO:0006397">
    <property type="term" value="P:mRNA processing"/>
    <property type="evidence" value="ECO:0007669"/>
    <property type="project" value="InterPro"/>
</dbReference>
<dbReference type="GO" id="GO:0003729">
    <property type="term" value="F:mRNA binding"/>
    <property type="evidence" value="ECO:0007669"/>
    <property type="project" value="InterPro"/>
</dbReference>
<evidence type="ECO:0000313" key="3">
    <source>
        <dbReference type="EMBL" id="GFH46501.1"/>
    </source>
</evidence>
<dbReference type="PANTHER" id="PTHR44917:SF1">
    <property type="entry name" value="PROTEIN HIGH CHLOROPHYLL FLUORESCENT 107"/>
    <property type="match status" value="1"/>
</dbReference>
<accession>A0AAD3H167</accession>
<dbReference type="PANTHER" id="PTHR44917">
    <property type="entry name" value="PROTEIN HIGH CHLOROPHYLL FLUORESCENT 107"/>
    <property type="match status" value="1"/>
</dbReference>
<evidence type="ECO:0000313" key="4">
    <source>
        <dbReference type="Proteomes" id="UP001054902"/>
    </source>
</evidence>
<protein>
    <submittedName>
        <fullName evidence="3">Uncharacterized protein</fullName>
    </submittedName>
</protein>
<sequence>MKFTSPRIFSIILLSSMGYISAFTPAINHQLVSSTSKTYKSSTDFRIPPLEVASTSPPSQKKSQTKYKIRTMFKQAKQMEKSGQWRSACLHFEKILKIDPYDSYTHLALGKLQSRREQSKRITSVNTIEGPLTTDAIANTKPYSRARAAFYNGVRRCPRSIHIWQAWAMHEESLNQTEYARYLFETALEMDTTNAYVCHGLGLLEQKAGNLEKAQELWSRPLISKKGKATAALVCSLGTLMIAQRNFQQARELYMTNVEKITSEREVVEVYMAAAWLEEKYFKNMDRAEELLKLALAVNPDSSRAEVALARFLGRKVDSERLKQDGNEQTEISPMQDMESRRNDAIREELKHAYERLLKKSNNGKRRKKSDVEDGRLFNAWAKLEVHEGNFDEARNILQKGMALFPDDHSLPQAAGKVEEHLGNFTEARDSYSASLLITPSAPTLVAYALLEISHPVDGKEFNHTMVATLFDEALLLDPRHGPTYNAYGNMELKLGNTSRARQIFKNGVMANCRDVASVYHGLAMLELSEGNIDYSRTLLRKGLQEFRMHDSGMDSSRRQRAAFLTQSLGTIELNCNRPLEAKKIFESGIEQHGNSTQLLLGAAWSELKLGNDDAARTFFERSVNVDRSHAQAWQSWGVMEMRAGNYNTAKTLFECGIKNDPSHGALWQAYANMESRRGNIEGARQLFAAGITKCPDHVPLYQTWACLELRNKNYDKARTLIGEALTRKKSHGFSWLVAAKIEEQLDNKGLVGLILQRGLKHAPHSVKLLCALAEYEVSRGKINVARQLLEKGLEIDPLHAPLYHSLAELEAMVFNIEGLAQLNKRAAKVFNANAVDQTPISMKMLGNKLRKSSASGGKIPNNIASLASMIEVEFDFDIEEEILECNPEALIENMTENDGLLLASSQIET</sequence>
<evidence type="ECO:0000256" key="1">
    <source>
        <dbReference type="PROSITE-ProRule" id="PRU00339"/>
    </source>
</evidence>
<dbReference type="InterPro" id="IPR044624">
    <property type="entry name" value="Mbb1-like"/>
</dbReference>
<feature type="signal peptide" evidence="2">
    <location>
        <begin position="1"/>
        <end position="22"/>
    </location>
</feature>
<dbReference type="Pfam" id="PF13432">
    <property type="entry name" value="TPR_16"/>
    <property type="match status" value="2"/>
</dbReference>
<dbReference type="InterPro" id="IPR003107">
    <property type="entry name" value="HAT"/>
</dbReference>
<name>A0AAD3H167_9STRA</name>
<dbReference type="SMART" id="SM00028">
    <property type="entry name" value="TPR"/>
    <property type="match status" value="11"/>
</dbReference>
<dbReference type="PROSITE" id="PS50005">
    <property type="entry name" value="TPR"/>
    <property type="match status" value="1"/>
</dbReference>
<dbReference type="InterPro" id="IPR011990">
    <property type="entry name" value="TPR-like_helical_dom_sf"/>
</dbReference>
<gene>
    <name evidence="3" type="ORF">CTEN210_02975</name>
</gene>
<reference evidence="3 4" key="1">
    <citation type="journal article" date="2021" name="Sci. Rep.">
        <title>The genome of the diatom Chaetoceros tenuissimus carries an ancient integrated fragment of an extant virus.</title>
        <authorList>
            <person name="Hongo Y."/>
            <person name="Kimura K."/>
            <person name="Takaki Y."/>
            <person name="Yoshida Y."/>
            <person name="Baba S."/>
            <person name="Kobayashi G."/>
            <person name="Nagasaki K."/>
            <person name="Hano T."/>
            <person name="Tomaru Y."/>
        </authorList>
    </citation>
    <scope>NUCLEOTIDE SEQUENCE [LARGE SCALE GENOMIC DNA]</scope>
    <source>
        <strain evidence="3 4">NIES-3715</strain>
    </source>
</reference>